<keyword evidence="3" id="KW-0804">Transcription</keyword>
<evidence type="ECO:0000256" key="1">
    <source>
        <dbReference type="ARBA" id="ARBA00023015"/>
    </source>
</evidence>
<protein>
    <submittedName>
        <fullName evidence="5">AraC family transcriptional regulator</fullName>
    </submittedName>
</protein>
<gene>
    <name evidence="5" type="ORF">I6E12_06565</name>
</gene>
<dbReference type="InterPro" id="IPR018060">
    <property type="entry name" value="HTH_AraC"/>
</dbReference>
<keyword evidence="2" id="KW-0238">DNA-binding</keyword>
<keyword evidence="6" id="KW-1185">Reference proteome</keyword>
<dbReference type="SUPFAM" id="SSF46689">
    <property type="entry name" value="Homeodomain-like"/>
    <property type="match status" value="1"/>
</dbReference>
<keyword evidence="1" id="KW-0805">Transcription regulation</keyword>
<dbReference type="RefSeq" id="WP_094391732.1">
    <property type="nucleotide sequence ID" value="NZ_JADYTN010000012.1"/>
</dbReference>
<evidence type="ECO:0000256" key="3">
    <source>
        <dbReference type="ARBA" id="ARBA00023163"/>
    </source>
</evidence>
<accession>A0ABS9CGA0</accession>
<evidence type="ECO:0000313" key="6">
    <source>
        <dbReference type="Proteomes" id="UP001200470"/>
    </source>
</evidence>
<dbReference type="PANTHER" id="PTHR43280">
    <property type="entry name" value="ARAC-FAMILY TRANSCRIPTIONAL REGULATOR"/>
    <property type="match status" value="1"/>
</dbReference>
<evidence type="ECO:0000313" key="5">
    <source>
        <dbReference type="EMBL" id="MCF2563772.1"/>
    </source>
</evidence>
<reference evidence="5 6" key="1">
    <citation type="submission" date="2020-12" db="EMBL/GenBank/DDBJ databases">
        <title>Whole genome sequences of gut porcine anaerobes.</title>
        <authorList>
            <person name="Kubasova T."/>
            <person name="Jahodarova E."/>
            <person name="Rychlik I."/>
        </authorList>
    </citation>
    <scope>NUCLEOTIDE SEQUENCE [LARGE SCALE GENOMIC DNA]</scope>
    <source>
        <strain evidence="5 6">An925</strain>
    </source>
</reference>
<sequence>MEKQKIVETNLQNTKHWQNIHFFDDDIVLSEEIAEAPIPKEAKRMNFILIALCQEGHAVCSIDTQEVTVNPGDLIMISDRHIVERFVPSADLKAQCIMLSKDFYYEFMKDITDMSSLLLFSLNNHVVSLTESEMTTFSNYYNFIKGKLENKGHHYRKKLVSTLLLAMFYDLSDLVYHTRKPTEHRVLRGSQLFTQFIHLLEANFRSERRVSWYAEQLCITPKYLSEAIKKVSKRTPYEWINSYVTRELRVLLKNTNMNIKEIAEALNFPNQSFLGKFFKEHVGMSPSEYRRS</sequence>
<dbReference type="Pfam" id="PF12833">
    <property type="entry name" value="HTH_18"/>
    <property type="match status" value="1"/>
</dbReference>
<evidence type="ECO:0000259" key="4">
    <source>
        <dbReference type="PROSITE" id="PS01124"/>
    </source>
</evidence>
<evidence type="ECO:0000256" key="2">
    <source>
        <dbReference type="ARBA" id="ARBA00023125"/>
    </source>
</evidence>
<comment type="caution">
    <text evidence="5">The sequence shown here is derived from an EMBL/GenBank/DDBJ whole genome shotgun (WGS) entry which is preliminary data.</text>
</comment>
<feature type="domain" description="HTH araC/xylS-type" evidence="4">
    <location>
        <begin position="194"/>
        <end position="292"/>
    </location>
</feature>
<dbReference type="EMBL" id="JADYTN010000012">
    <property type="protein sequence ID" value="MCF2563772.1"/>
    <property type="molecule type" value="Genomic_DNA"/>
</dbReference>
<organism evidence="5 6">
    <name type="scientific">Xylanibacter brevis</name>
    <dbReference type="NCBI Taxonomy" id="83231"/>
    <lineage>
        <taxon>Bacteria</taxon>
        <taxon>Pseudomonadati</taxon>
        <taxon>Bacteroidota</taxon>
        <taxon>Bacteroidia</taxon>
        <taxon>Bacteroidales</taxon>
        <taxon>Prevotellaceae</taxon>
        <taxon>Xylanibacter</taxon>
    </lineage>
</organism>
<proteinExistence type="predicted"/>
<dbReference type="Proteomes" id="UP001200470">
    <property type="component" value="Unassembled WGS sequence"/>
</dbReference>
<dbReference type="Gene3D" id="1.10.10.60">
    <property type="entry name" value="Homeodomain-like"/>
    <property type="match status" value="1"/>
</dbReference>
<name>A0ABS9CGA0_9BACT</name>
<dbReference type="InterPro" id="IPR009057">
    <property type="entry name" value="Homeodomain-like_sf"/>
</dbReference>
<dbReference type="PANTHER" id="PTHR43280:SF32">
    <property type="entry name" value="TRANSCRIPTIONAL REGULATORY PROTEIN"/>
    <property type="match status" value="1"/>
</dbReference>
<dbReference type="SMART" id="SM00342">
    <property type="entry name" value="HTH_ARAC"/>
    <property type="match status" value="1"/>
</dbReference>
<dbReference type="PROSITE" id="PS01124">
    <property type="entry name" value="HTH_ARAC_FAMILY_2"/>
    <property type="match status" value="1"/>
</dbReference>